<dbReference type="InterPro" id="IPR002939">
    <property type="entry name" value="DnaJ_C"/>
</dbReference>
<dbReference type="PROSITE" id="PS50076">
    <property type="entry name" value="DNAJ_2"/>
    <property type="match status" value="1"/>
</dbReference>
<dbReference type="GO" id="GO:0051082">
    <property type="term" value="F:unfolded protein binding"/>
    <property type="evidence" value="ECO:0007669"/>
    <property type="project" value="InterPro"/>
</dbReference>
<dbReference type="InterPro" id="IPR001623">
    <property type="entry name" value="DnaJ_domain"/>
</dbReference>
<dbReference type="PRINTS" id="PR00625">
    <property type="entry name" value="JDOMAIN"/>
</dbReference>
<dbReference type="Gene3D" id="1.10.287.110">
    <property type="entry name" value="DnaJ domain"/>
    <property type="match status" value="1"/>
</dbReference>
<dbReference type="FunFam" id="2.60.260.20:FF:000041">
    <property type="entry name" value="HSP40/DnaJ peptide-binding protein"/>
    <property type="match status" value="1"/>
</dbReference>
<dbReference type="SUPFAM" id="SSF49493">
    <property type="entry name" value="HSP40/DnaJ peptide-binding domain"/>
    <property type="match status" value="2"/>
</dbReference>
<dbReference type="Pfam" id="PF01556">
    <property type="entry name" value="DnaJ_C"/>
    <property type="match status" value="1"/>
</dbReference>
<evidence type="ECO:0000256" key="1">
    <source>
        <dbReference type="ARBA" id="ARBA00023186"/>
    </source>
</evidence>
<evidence type="ECO:0000313" key="4">
    <source>
        <dbReference type="EMBL" id="AAR12906.1"/>
    </source>
</evidence>
<keyword evidence="1" id="KW-0143">Chaperone</keyword>
<reference evidence="4" key="1">
    <citation type="submission" date="2003-07" db="EMBL/GenBank/DDBJ databases">
        <title>Lily pollen specific DnaJ-like protein.</title>
        <authorList>
            <person name="Jauh G.-Y."/>
            <person name="Su T.-H."/>
            <person name="Wang M.-L."/>
        </authorList>
    </citation>
    <scope>NUCLEOTIDE SEQUENCE</scope>
</reference>
<dbReference type="GO" id="GO:0006457">
    <property type="term" value="P:protein folding"/>
    <property type="evidence" value="ECO:0007669"/>
    <property type="project" value="InterPro"/>
</dbReference>
<feature type="region of interest" description="Disordered" evidence="2">
    <location>
        <begin position="83"/>
        <end position="120"/>
    </location>
</feature>
<dbReference type="InterPro" id="IPR018253">
    <property type="entry name" value="DnaJ_domain_CS"/>
</dbReference>
<dbReference type="GO" id="GO:0051087">
    <property type="term" value="F:protein-folding chaperone binding"/>
    <property type="evidence" value="ECO:0007669"/>
    <property type="project" value="TreeGrafter"/>
</dbReference>
<dbReference type="GO" id="GO:0005783">
    <property type="term" value="C:endoplasmic reticulum"/>
    <property type="evidence" value="ECO:0007669"/>
    <property type="project" value="UniProtKB-ARBA"/>
</dbReference>
<dbReference type="CDD" id="cd06257">
    <property type="entry name" value="DnaJ"/>
    <property type="match status" value="1"/>
</dbReference>
<dbReference type="InterPro" id="IPR008971">
    <property type="entry name" value="HSP40/DnaJ_pept-bd"/>
</dbReference>
<feature type="domain" description="J" evidence="3">
    <location>
        <begin position="6"/>
        <end position="76"/>
    </location>
</feature>
<dbReference type="Gene3D" id="2.60.260.20">
    <property type="entry name" value="Urease metallochaperone UreE, N-terminal domain"/>
    <property type="match status" value="2"/>
</dbReference>
<sequence>MGKTPDFYEVLNLPKRDLRLHNQDIRRAYKELVKKWHPDKHPPSNKEEAEARFKSITQAYEALHDQQYRSMFGVYNEVGSGGERTVPHKGWGSNSAPPSPMPRPKKDHPLPRMPSTPATRDFKDVYFSTPAFASAGSMRRKPPPVERKLECTLEELCRGCKKEIEFTRDIITKDGLIVQQQETQTIRVKPGWKKGTKITFEGMGDERPGCLPADVVYMVAEKEHPVFKRVGNDLVLKAEIPLVNALTGWTFSYRLLTGEKMSCTFDQEIVYPGYEKVIEGQGMPLPNEKGAKGDLRIKFSVVFPKRLSKEQRATISEVLNNST</sequence>
<name>Q49TV0_LILLO</name>
<evidence type="ECO:0000259" key="3">
    <source>
        <dbReference type="PROSITE" id="PS50076"/>
    </source>
</evidence>
<accession>Q49TV0</accession>
<dbReference type="InterPro" id="IPR036869">
    <property type="entry name" value="J_dom_sf"/>
</dbReference>
<dbReference type="PANTHER" id="PTHR24078:SF522">
    <property type="entry name" value="DNAJ CHAPERONE C-TERMINAL DOMAIN-CONTAINING PROTEIN"/>
    <property type="match status" value="1"/>
</dbReference>
<dbReference type="AlphaFoldDB" id="Q49TV0"/>
<dbReference type="SMART" id="SM00271">
    <property type="entry name" value="DnaJ"/>
    <property type="match status" value="1"/>
</dbReference>
<dbReference type="SMR" id="Q49TV0"/>
<protein>
    <submittedName>
        <fullName evidence="4">Pollen-specific DnaJ-like protein</fullName>
    </submittedName>
</protein>
<dbReference type="GO" id="GO:0005829">
    <property type="term" value="C:cytosol"/>
    <property type="evidence" value="ECO:0007669"/>
    <property type="project" value="TreeGrafter"/>
</dbReference>
<dbReference type="SUPFAM" id="SSF46565">
    <property type="entry name" value="Chaperone J-domain"/>
    <property type="match status" value="1"/>
</dbReference>
<organism evidence="4">
    <name type="scientific">Lilium longiflorum</name>
    <name type="common">Trumpet lily</name>
    <dbReference type="NCBI Taxonomy" id="4690"/>
    <lineage>
        <taxon>Eukaryota</taxon>
        <taxon>Viridiplantae</taxon>
        <taxon>Streptophyta</taxon>
        <taxon>Embryophyta</taxon>
        <taxon>Tracheophyta</taxon>
        <taxon>Spermatophyta</taxon>
        <taxon>Magnoliopsida</taxon>
        <taxon>Liliopsida</taxon>
        <taxon>Liliales</taxon>
        <taxon>Liliaceae</taxon>
        <taxon>Lilium</taxon>
    </lineage>
</organism>
<dbReference type="FunFam" id="2.60.260.20:FF:000015">
    <property type="entry name" value="Heat shock protein 40"/>
    <property type="match status" value="1"/>
</dbReference>
<dbReference type="Pfam" id="PF00226">
    <property type="entry name" value="DnaJ"/>
    <property type="match status" value="1"/>
</dbReference>
<proteinExistence type="evidence at transcript level"/>
<dbReference type="PANTHER" id="PTHR24078">
    <property type="entry name" value="DNAJ HOMOLOG SUBFAMILY C MEMBER"/>
    <property type="match status" value="1"/>
</dbReference>
<dbReference type="InterPro" id="IPR051339">
    <property type="entry name" value="DnaJ_subfamily_B"/>
</dbReference>
<dbReference type="PROSITE" id="PS00636">
    <property type="entry name" value="DNAJ_1"/>
    <property type="match status" value="1"/>
</dbReference>
<evidence type="ECO:0000256" key="2">
    <source>
        <dbReference type="SAM" id="MobiDB-lite"/>
    </source>
</evidence>
<dbReference type="CDD" id="cd10747">
    <property type="entry name" value="DnaJ_C"/>
    <property type="match status" value="1"/>
</dbReference>
<dbReference type="EMBL" id="AY355337">
    <property type="protein sequence ID" value="AAR12906.1"/>
    <property type="molecule type" value="mRNA"/>
</dbReference>